<keyword evidence="5" id="KW-1185">Reference proteome</keyword>
<dbReference type="PANTHER" id="PTHR11527">
    <property type="entry name" value="HEAT-SHOCK PROTEIN 20 FAMILY MEMBER"/>
    <property type="match status" value="1"/>
</dbReference>
<sequence length="139" mass="15368">MTNVPARRTWSRFPDLSDFFDSIGGLRPALGGNTIRVEDEITDDRYIVRAEMPGLDPETDIDVAVNDGRLEISAERTEKKTENGRSEFSYGSFRRSVTLPRGAKEDEIDASYAKGILTVSVGLGDTETPAKKIEVKKAD</sequence>
<dbReference type="Proteomes" id="UP001331936">
    <property type="component" value="Unassembled WGS sequence"/>
</dbReference>
<gene>
    <name evidence="4" type="ORF">Q8814_07730</name>
</gene>
<dbReference type="SUPFAM" id="SSF49764">
    <property type="entry name" value="HSP20-like chaperones"/>
    <property type="match status" value="1"/>
</dbReference>
<dbReference type="CDD" id="cd06464">
    <property type="entry name" value="ACD_sHsps-like"/>
    <property type="match status" value="1"/>
</dbReference>
<accession>A0ABU7JPP0</accession>
<dbReference type="InterPro" id="IPR008978">
    <property type="entry name" value="HSP20-like_chaperone"/>
</dbReference>
<comment type="caution">
    <text evidence="4">The sequence shown here is derived from an EMBL/GenBank/DDBJ whole genome shotgun (WGS) entry which is preliminary data.</text>
</comment>
<name>A0ABU7JPP0_9NOCA</name>
<proteinExistence type="inferred from homology"/>
<comment type="similarity">
    <text evidence="1 2">Belongs to the small heat shock protein (HSP20) family.</text>
</comment>
<dbReference type="InterPro" id="IPR031107">
    <property type="entry name" value="Small_HSP"/>
</dbReference>
<evidence type="ECO:0000259" key="3">
    <source>
        <dbReference type="PROSITE" id="PS01031"/>
    </source>
</evidence>
<evidence type="ECO:0000313" key="5">
    <source>
        <dbReference type="Proteomes" id="UP001331936"/>
    </source>
</evidence>
<dbReference type="InterPro" id="IPR002068">
    <property type="entry name" value="A-crystallin/Hsp20_dom"/>
</dbReference>
<protein>
    <submittedName>
        <fullName evidence="4">Hsp20/alpha crystallin family protein</fullName>
    </submittedName>
</protein>
<reference evidence="4 5" key="1">
    <citation type="submission" date="2023-08" db="EMBL/GenBank/DDBJ databases">
        <authorList>
            <person name="Girao M."/>
            <person name="Carvalho M.F."/>
        </authorList>
    </citation>
    <scope>NUCLEOTIDE SEQUENCE [LARGE SCALE GENOMIC DNA]</scope>
    <source>
        <strain evidence="4 5">CC-R104</strain>
    </source>
</reference>
<evidence type="ECO:0000313" key="4">
    <source>
        <dbReference type="EMBL" id="MEE2031999.1"/>
    </source>
</evidence>
<dbReference type="Gene3D" id="2.60.40.790">
    <property type="match status" value="1"/>
</dbReference>
<dbReference type="EMBL" id="JAUZMZ010000030">
    <property type="protein sequence ID" value="MEE2031999.1"/>
    <property type="molecule type" value="Genomic_DNA"/>
</dbReference>
<organism evidence="4 5">
    <name type="scientific">Rhodococcus chondri</name>
    <dbReference type="NCBI Taxonomy" id="3065941"/>
    <lineage>
        <taxon>Bacteria</taxon>
        <taxon>Bacillati</taxon>
        <taxon>Actinomycetota</taxon>
        <taxon>Actinomycetes</taxon>
        <taxon>Mycobacteriales</taxon>
        <taxon>Nocardiaceae</taxon>
        <taxon>Rhodococcus</taxon>
    </lineage>
</organism>
<evidence type="ECO:0000256" key="1">
    <source>
        <dbReference type="PROSITE-ProRule" id="PRU00285"/>
    </source>
</evidence>
<dbReference type="RefSeq" id="WP_330151432.1">
    <property type="nucleotide sequence ID" value="NZ_JAUZMZ010000030.1"/>
</dbReference>
<dbReference type="PROSITE" id="PS01031">
    <property type="entry name" value="SHSP"/>
    <property type="match status" value="1"/>
</dbReference>
<feature type="domain" description="SHSP" evidence="3">
    <location>
        <begin position="28"/>
        <end position="138"/>
    </location>
</feature>
<dbReference type="Pfam" id="PF00011">
    <property type="entry name" value="HSP20"/>
    <property type="match status" value="1"/>
</dbReference>
<evidence type="ECO:0000256" key="2">
    <source>
        <dbReference type="RuleBase" id="RU003616"/>
    </source>
</evidence>